<protein>
    <submittedName>
        <fullName evidence="2">Uncharacterized protein</fullName>
    </submittedName>
</protein>
<dbReference type="AlphaFoldDB" id="A0A6B0GHG3"/>
<gene>
    <name evidence="2" type="ORF">GQS65_06600</name>
</gene>
<dbReference type="Proteomes" id="UP000451471">
    <property type="component" value="Unassembled WGS sequence"/>
</dbReference>
<dbReference type="RefSeq" id="WP_158203883.1">
    <property type="nucleotide sequence ID" value="NZ_WSZK01000015.1"/>
</dbReference>
<feature type="compositionally biased region" description="Low complexity" evidence="1">
    <location>
        <begin position="102"/>
        <end position="113"/>
    </location>
</feature>
<sequence length="125" mass="12774">MSESESFDATALAAEATSDPVEDLAAEHGEAAAPSSPPDVPNVFARLFDGTAQGPSMGELRQQYDLPRGLTMALRGTLRVADTGGIPPLFDIIGGTALTLRSRATAGSSSTSSDGDRPSGVPGRE</sequence>
<accession>A0A6B0GHG3</accession>
<reference evidence="2 3" key="1">
    <citation type="submission" date="2019-12" db="EMBL/GenBank/DDBJ databases">
        <title>Halocatena pleomorpha gen. nov. sp. nov., an extremely halophilic archaeon of family Halobacteriaceae isolated from saltpan soil.</title>
        <authorList>
            <person name="Pal Y."/>
            <person name="Verma A."/>
            <person name="Krishnamurthi S."/>
            <person name="Kumar P."/>
        </authorList>
    </citation>
    <scope>NUCLEOTIDE SEQUENCE [LARGE SCALE GENOMIC DNA]</scope>
    <source>
        <strain evidence="2 3">JCM 16495</strain>
    </source>
</reference>
<evidence type="ECO:0000313" key="2">
    <source>
        <dbReference type="EMBL" id="MWG34164.1"/>
    </source>
</evidence>
<keyword evidence="3" id="KW-1185">Reference proteome</keyword>
<organism evidence="2 3">
    <name type="scientific">Halomarina oriensis</name>
    <dbReference type="NCBI Taxonomy" id="671145"/>
    <lineage>
        <taxon>Archaea</taxon>
        <taxon>Methanobacteriati</taxon>
        <taxon>Methanobacteriota</taxon>
        <taxon>Stenosarchaea group</taxon>
        <taxon>Halobacteria</taxon>
        <taxon>Halobacteriales</taxon>
        <taxon>Natronomonadaceae</taxon>
        <taxon>Halomarina</taxon>
    </lineage>
</organism>
<comment type="caution">
    <text evidence="2">The sequence shown here is derived from an EMBL/GenBank/DDBJ whole genome shotgun (WGS) entry which is preliminary data.</text>
</comment>
<evidence type="ECO:0000256" key="1">
    <source>
        <dbReference type="SAM" id="MobiDB-lite"/>
    </source>
</evidence>
<feature type="region of interest" description="Disordered" evidence="1">
    <location>
        <begin position="1"/>
        <end position="42"/>
    </location>
</feature>
<dbReference type="EMBL" id="WSZK01000015">
    <property type="protein sequence ID" value="MWG34164.1"/>
    <property type="molecule type" value="Genomic_DNA"/>
</dbReference>
<evidence type="ECO:0000313" key="3">
    <source>
        <dbReference type="Proteomes" id="UP000451471"/>
    </source>
</evidence>
<feature type="region of interest" description="Disordered" evidence="1">
    <location>
        <begin position="102"/>
        <end position="125"/>
    </location>
</feature>
<name>A0A6B0GHG3_9EURY</name>
<proteinExistence type="predicted"/>